<dbReference type="FunCoup" id="A0A1V9WZ57">
    <property type="interactions" value="1764"/>
</dbReference>
<protein>
    <recommendedName>
        <fullName evidence="3 6">Mediator of RNA polymerase II transcription subunit 20</fullName>
    </recommendedName>
    <alternativeName>
        <fullName evidence="5 6">Mediator complex subunit 20</fullName>
    </alternativeName>
</protein>
<keyword evidence="4 6" id="KW-0539">Nucleus</keyword>
<evidence type="ECO:0000256" key="3">
    <source>
        <dbReference type="ARBA" id="ARBA00019690"/>
    </source>
</evidence>
<dbReference type="STRING" id="418985.A0A1V9WZ57"/>
<feature type="region of interest" description="Disordered" evidence="7">
    <location>
        <begin position="221"/>
        <end position="285"/>
    </location>
</feature>
<dbReference type="AlphaFoldDB" id="A0A1V9WZ57"/>
<keyword evidence="6" id="KW-0805">Transcription regulation</keyword>
<dbReference type="PANTHER" id="PTHR12465:SF0">
    <property type="entry name" value="MEDIATOR OF RNA POLYMERASE II TRANSCRIPTION SUBUNIT 20"/>
    <property type="match status" value="1"/>
</dbReference>
<accession>A0A1V9WZ57</accession>
<evidence type="ECO:0000256" key="5">
    <source>
        <dbReference type="ARBA" id="ARBA00031954"/>
    </source>
</evidence>
<comment type="subcellular location">
    <subcellularLocation>
        <location evidence="1 6">Nucleus</location>
    </subcellularLocation>
</comment>
<comment type="subunit">
    <text evidence="6">Component of the Mediator complex.</text>
</comment>
<dbReference type="GO" id="GO:0016592">
    <property type="term" value="C:mediator complex"/>
    <property type="evidence" value="ECO:0007669"/>
    <property type="project" value="InterPro"/>
</dbReference>
<comment type="function">
    <text evidence="6">Component of the Mediator complex, a coactivator involved in the regulated transcription of nearly all RNA polymerase II-dependent genes. Mediator functions as a bridge to convey information from gene-specific regulatory proteins to the basal RNA polymerase II transcription machinery. Mediator is recruited to promoters by direct interactions with regulatory proteins and serves as a scaffold for the assembly of a functional preinitiation complex with RNA polymerase II and the general transcription factors.</text>
</comment>
<keyword evidence="9" id="KW-1185">Reference proteome</keyword>
<dbReference type="Pfam" id="PF08612">
    <property type="entry name" value="Med20"/>
    <property type="match status" value="1"/>
</dbReference>
<evidence type="ECO:0000313" key="8">
    <source>
        <dbReference type="EMBL" id="OQR66514.1"/>
    </source>
</evidence>
<dbReference type="PANTHER" id="PTHR12465">
    <property type="entry name" value="UBIQUITIN SPECIFIC PROTEASE HOMOLOG 49"/>
    <property type="match status" value="1"/>
</dbReference>
<dbReference type="GO" id="GO:0003713">
    <property type="term" value="F:transcription coactivator activity"/>
    <property type="evidence" value="ECO:0007669"/>
    <property type="project" value="TreeGrafter"/>
</dbReference>
<feature type="compositionally biased region" description="Low complexity" evidence="7">
    <location>
        <begin position="222"/>
        <end position="285"/>
    </location>
</feature>
<gene>
    <name evidence="6" type="primary">MED20</name>
    <name evidence="8" type="ORF">BIW11_14108</name>
</gene>
<evidence type="ECO:0000256" key="2">
    <source>
        <dbReference type="ARBA" id="ARBA00010743"/>
    </source>
</evidence>
<dbReference type="InterPro" id="IPR013921">
    <property type="entry name" value="Mediator_Med20"/>
</dbReference>
<evidence type="ECO:0000256" key="1">
    <source>
        <dbReference type="ARBA" id="ARBA00004123"/>
    </source>
</evidence>
<comment type="caution">
    <text evidence="8">The sequence shown here is derived from an EMBL/GenBank/DDBJ whole genome shotgun (WGS) entry which is preliminary data.</text>
</comment>
<keyword evidence="6" id="KW-0010">Activator</keyword>
<evidence type="ECO:0000256" key="6">
    <source>
        <dbReference type="RuleBase" id="RU364152"/>
    </source>
</evidence>
<dbReference type="GO" id="GO:0006357">
    <property type="term" value="P:regulation of transcription by RNA polymerase II"/>
    <property type="evidence" value="ECO:0007669"/>
    <property type="project" value="InterPro"/>
</dbReference>
<dbReference type="EMBL" id="MNPL01032158">
    <property type="protein sequence ID" value="OQR66514.1"/>
    <property type="molecule type" value="Genomic_DNA"/>
</dbReference>
<keyword evidence="6" id="KW-0804">Transcription</keyword>
<evidence type="ECO:0000256" key="4">
    <source>
        <dbReference type="ARBA" id="ARBA00023242"/>
    </source>
</evidence>
<sequence>MLGLRKRLEKMKLDRVGTRKRQVLPSMGVVSVHMVPCAGPEALQSTAEAVCRLVERQGGRRDGGFCVDCETFLNVPSGRPMHVLHDSEHPASVFSLLESRLCLVADSNFDALMNKLSPQLYSTKIGTKVECKGPRYQTGDFLVKVGTVTVGTSARGVLVECEYQPCAVPASCWDLIRELLEPILGVSLPQPNQYLAPRMNELYAPVDTIQQYMEHFNVLRRTNQGGPTTGTQQQQQQQQAQQSQQQQSSGGTPGQPTQQTSQASSNSQPQQQTQQTQQQTAAIKT</sequence>
<proteinExistence type="inferred from homology"/>
<name>A0A1V9WZ57_9ACAR</name>
<dbReference type="InParanoid" id="A0A1V9WZ57"/>
<organism evidence="8 9">
    <name type="scientific">Tropilaelaps mercedesae</name>
    <dbReference type="NCBI Taxonomy" id="418985"/>
    <lineage>
        <taxon>Eukaryota</taxon>
        <taxon>Metazoa</taxon>
        <taxon>Ecdysozoa</taxon>
        <taxon>Arthropoda</taxon>
        <taxon>Chelicerata</taxon>
        <taxon>Arachnida</taxon>
        <taxon>Acari</taxon>
        <taxon>Parasitiformes</taxon>
        <taxon>Mesostigmata</taxon>
        <taxon>Gamasina</taxon>
        <taxon>Dermanyssoidea</taxon>
        <taxon>Laelapidae</taxon>
        <taxon>Tropilaelaps</taxon>
    </lineage>
</organism>
<reference evidence="8 9" key="1">
    <citation type="journal article" date="2017" name="Gigascience">
        <title>Draft genome of the honey bee ectoparasitic mite, Tropilaelaps mercedesae, is shaped by the parasitic life history.</title>
        <authorList>
            <person name="Dong X."/>
            <person name="Armstrong S.D."/>
            <person name="Xia D."/>
            <person name="Makepeace B.L."/>
            <person name="Darby A.C."/>
            <person name="Kadowaki T."/>
        </authorList>
    </citation>
    <scope>NUCLEOTIDE SEQUENCE [LARGE SCALE GENOMIC DNA]</scope>
    <source>
        <strain evidence="8">Wuxi-XJTLU</strain>
    </source>
</reference>
<evidence type="ECO:0000313" key="9">
    <source>
        <dbReference type="Proteomes" id="UP000192247"/>
    </source>
</evidence>
<dbReference type="OrthoDB" id="1854899at2759"/>
<evidence type="ECO:0000256" key="7">
    <source>
        <dbReference type="SAM" id="MobiDB-lite"/>
    </source>
</evidence>
<dbReference type="Proteomes" id="UP000192247">
    <property type="component" value="Unassembled WGS sequence"/>
</dbReference>
<comment type="similarity">
    <text evidence="2 6">Belongs to the Mediator complex subunit 20 family.</text>
</comment>